<reference evidence="1" key="1">
    <citation type="submission" date="2021-08" db="EMBL/GenBank/DDBJ databases">
        <title>The first chromosome-level gecko genome reveals the dynamic sex chromosomes of Neotropical dwarf geckos (Sphaerodactylidae: Sphaerodactylus).</title>
        <authorList>
            <person name="Pinto B.J."/>
            <person name="Keating S.E."/>
            <person name="Gamble T."/>
        </authorList>
    </citation>
    <scope>NUCLEOTIDE SEQUENCE</scope>
    <source>
        <strain evidence="1">TG3544</strain>
    </source>
</reference>
<sequence length="122" mass="14406">MQTYIQYILVGLPALCHGLPLDHAEADINSSDEEHIYKTSDEEELADSKNKANSVAPPMEDWQSRPALPVNPRRREKLIHELEEERHLRLESEKRLREVTRESERNRTQMRALQQQFSRSMR</sequence>
<gene>
    <name evidence="1" type="ORF">K3G42_017829</name>
</gene>
<keyword evidence="2" id="KW-1185">Reference proteome</keyword>
<evidence type="ECO:0000313" key="1">
    <source>
        <dbReference type="EMBL" id="KAH8013356.1"/>
    </source>
</evidence>
<dbReference type="Proteomes" id="UP000827872">
    <property type="component" value="Linkage Group LG02"/>
</dbReference>
<evidence type="ECO:0000313" key="2">
    <source>
        <dbReference type="Proteomes" id="UP000827872"/>
    </source>
</evidence>
<accession>A0ACB8G1G5</accession>
<dbReference type="EMBL" id="CM037615">
    <property type="protein sequence ID" value="KAH8013356.1"/>
    <property type="molecule type" value="Genomic_DNA"/>
</dbReference>
<proteinExistence type="predicted"/>
<organism evidence="1 2">
    <name type="scientific">Sphaerodactylus townsendi</name>
    <dbReference type="NCBI Taxonomy" id="933632"/>
    <lineage>
        <taxon>Eukaryota</taxon>
        <taxon>Metazoa</taxon>
        <taxon>Chordata</taxon>
        <taxon>Craniata</taxon>
        <taxon>Vertebrata</taxon>
        <taxon>Euteleostomi</taxon>
        <taxon>Lepidosauria</taxon>
        <taxon>Squamata</taxon>
        <taxon>Bifurcata</taxon>
        <taxon>Gekkota</taxon>
        <taxon>Sphaerodactylidae</taxon>
        <taxon>Sphaerodactylus</taxon>
    </lineage>
</organism>
<name>A0ACB8G1G5_9SAUR</name>
<comment type="caution">
    <text evidence="1">The sequence shown here is derived from an EMBL/GenBank/DDBJ whole genome shotgun (WGS) entry which is preliminary data.</text>
</comment>
<protein>
    <submittedName>
        <fullName evidence="1">Uncharacterized protein</fullName>
    </submittedName>
</protein>